<sequence>MERTILRKVKGLIRLFVVFVLAFVSFPWGTSVKAEEKKQETKTSEKKLVFPVVSDVHIKNSGTDDMFRWKRAIEQFNTLAPKQDAFVIVGDFTDTGSVQQYDRFMQVYNENANKDAVRMNSLGNHDYWNGLSAEGAQKRFLEKTGMESIYYHKVVKGYHFIVMSPEDGTTHGYYSDKQINWLKGEMEKAKNDDPEKPIFVFLHQHIKDTVYGSQEWGTKDSTKINAILKEYPQVITFSGHSHYPLDDPRSIHQKDFTSVGTSSVSYMEVEGGKVQGNIPPGASTLSQGLLVEVDDKEVTINRRDFHTNSWTGEPWKIQLPAKRETFKYVEDRDKEKPSFTKDAKLSVSNVTESAATVILPQAVDNLLVHSYRVQARDKETGEIKNKLLAFSEFYRDPVPKELTFTLAGLDGGKTYTLEVVAIDSFGNESEQPLKAEVTTKKDNIDPNVKVPKADIFDVNFSDGTFKDNSPFGTKGDVKGNVSIEYDKTLKKNVMKLNGKANAFGYIPFSAAQKEKAANTFTLETVFSMNEIRGQGILQNTESGGIGFESTGNGYVELWAHMGGSYKRVGTQLEANKTYHLTGTYNGSEVAIYVDGKKVNSQPAQGKVYHPNVPFAFGADPDSNGNGGIPLNGNIALARLYSKALNSSEVLAAYNEFSNRTKLEQVNALYEEIGKAKEVLAGSYEFGEKPGQYSQEAFKELQKTYNDAKKVFENMASTGDLVIQAYNELKTANQTFGQSKVVEKQPKTLKEKLQIHIDAAKALLRKVQIGTALGQYQEGLVGALEKKVTVAETVLKDAKVKDEQVETMNRTLEYAISLVENSVNK</sequence>
<dbReference type="InterPro" id="IPR013320">
    <property type="entry name" value="ConA-like_dom_sf"/>
</dbReference>
<dbReference type="Proteomes" id="UP000264294">
    <property type="component" value="Unassembled WGS sequence"/>
</dbReference>
<name>A0A090Z2E7_9BACI</name>
<dbReference type="Gene3D" id="2.60.40.10">
    <property type="entry name" value="Immunoglobulins"/>
    <property type="match status" value="1"/>
</dbReference>
<reference evidence="2 4" key="1">
    <citation type="submission" date="2014-04" db="EMBL/GenBank/DDBJ databases">
        <authorList>
            <person name="Bishop-Lilly K.A."/>
            <person name="Broomall S.M."/>
            <person name="Chain P.S."/>
            <person name="Chertkov O."/>
            <person name="Coyne S.R."/>
            <person name="Daligault H.E."/>
            <person name="Davenport K.W."/>
            <person name="Erkkila T."/>
            <person name="Frey K.G."/>
            <person name="Gibbons H.S."/>
            <person name="Gu W."/>
            <person name="Jaissle J."/>
            <person name="Johnson S.L."/>
            <person name="Koroleva G.I."/>
            <person name="Ladner J.T."/>
            <person name="Lo C.-C."/>
            <person name="Minogue T.D."/>
            <person name="Munk C."/>
            <person name="Palacios G.F."/>
            <person name="Redden C.L."/>
            <person name="Rosenzweig C.N."/>
            <person name="Scholz M.B."/>
            <person name="Teshima H."/>
            <person name="Xu Y."/>
        </authorList>
    </citation>
    <scope>NUCLEOTIDE SEQUENCE [LARGE SCALE GENOMIC DNA]</scope>
    <source>
        <strain evidence="2 4">BHP</strain>
    </source>
</reference>
<dbReference type="SUPFAM" id="SSF49899">
    <property type="entry name" value="Concanavalin A-like lectins/glucanases"/>
    <property type="match status" value="1"/>
</dbReference>
<dbReference type="SUPFAM" id="SSF56300">
    <property type="entry name" value="Metallo-dependent phosphatases"/>
    <property type="match status" value="1"/>
</dbReference>
<dbReference type="SUPFAM" id="SSF49265">
    <property type="entry name" value="Fibronectin type III"/>
    <property type="match status" value="1"/>
</dbReference>
<organism evidence="2 4">
    <name type="scientific">Bacillus clarus</name>
    <dbReference type="NCBI Taxonomy" id="2338372"/>
    <lineage>
        <taxon>Bacteria</taxon>
        <taxon>Bacillati</taxon>
        <taxon>Bacillota</taxon>
        <taxon>Bacilli</taxon>
        <taxon>Bacillales</taxon>
        <taxon>Bacillaceae</taxon>
        <taxon>Bacillus</taxon>
        <taxon>Bacillus cereus group</taxon>
    </lineage>
</organism>
<evidence type="ECO:0000259" key="1">
    <source>
        <dbReference type="PROSITE" id="PS50853"/>
    </source>
</evidence>
<evidence type="ECO:0000313" key="4">
    <source>
        <dbReference type="Proteomes" id="UP000029389"/>
    </source>
</evidence>
<dbReference type="EMBL" id="QVOD01000004">
    <property type="protein sequence ID" value="RFT67939.1"/>
    <property type="molecule type" value="Genomic_DNA"/>
</dbReference>
<dbReference type="RefSeq" id="WP_042982094.1">
    <property type="nucleotide sequence ID" value="NZ_JMQC01000008.1"/>
</dbReference>
<dbReference type="Proteomes" id="UP000029389">
    <property type="component" value="Unassembled WGS sequence"/>
</dbReference>
<dbReference type="PANTHER" id="PTHR43143:SF1">
    <property type="entry name" value="SERINE_THREONINE-PROTEIN PHOSPHATASE CPPED1"/>
    <property type="match status" value="1"/>
</dbReference>
<evidence type="ECO:0000313" key="3">
    <source>
        <dbReference type="EMBL" id="RFT67939.1"/>
    </source>
</evidence>
<dbReference type="EMBL" id="JMQC01000008">
    <property type="protein sequence ID" value="KFN04528.1"/>
    <property type="molecule type" value="Genomic_DNA"/>
</dbReference>
<proteinExistence type="predicted"/>
<dbReference type="InterPro" id="IPR004843">
    <property type="entry name" value="Calcineurin-like_PHP"/>
</dbReference>
<dbReference type="InterPro" id="IPR036116">
    <property type="entry name" value="FN3_sf"/>
</dbReference>
<dbReference type="CDD" id="cd00063">
    <property type="entry name" value="FN3"/>
    <property type="match status" value="1"/>
</dbReference>
<dbReference type="Gene3D" id="3.60.21.10">
    <property type="match status" value="1"/>
</dbReference>
<feature type="domain" description="Fibronectin type-III" evidence="1">
    <location>
        <begin position="341"/>
        <end position="442"/>
    </location>
</feature>
<dbReference type="Gene3D" id="1.20.1270.90">
    <property type="entry name" value="AF1782-like"/>
    <property type="match status" value="2"/>
</dbReference>
<comment type="caution">
    <text evidence="2">The sequence shown here is derived from an EMBL/GenBank/DDBJ whole genome shotgun (WGS) entry which is preliminary data.</text>
</comment>
<dbReference type="PATRIC" id="fig|1405.8.peg.3421"/>
<accession>A0A090Z2E7</accession>
<dbReference type="InterPro" id="IPR029052">
    <property type="entry name" value="Metallo-depent_PP-like"/>
</dbReference>
<gene>
    <name evidence="3" type="ORF">D0U04_05630</name>
    <name evidence="2" type="ORF">DJ93_3334</name>
</gene>
<dbReference type="InterPro" id="IPR013783">
    <property type="entry name" value="Ig-like_fold"/>
</dbReference>
<dbReference type="Pfam" id="PF00149">
    <property type="entry name" value="Metallophos"/>
    <property type="match status" value="1"/>
</dbReference>
<dbReference type="Pfam" id="PF13385">
    <property type="entry name" value="Laminin_G_3"/>
    <property type="match status" value="1"/>
</dbReference>
<dbReference type="STRING" id="1405.B7492_04780"/>
<protein>
    <submittedName>
        <fullName evidence="3">Acid phosphatase</fullName>
    </submittedName>
    <submittedName>
        <fullName evidence="2">Calcineurin-like phosphoesterase family protein</fullName>
    </submittedName>
</protein>
<evidence type="ECO:0000313" key="2">
    <source>
        <dbReference type="EMBL" id="KFN04528.1"/>
    </source>
</evidence>
<dbReference type="PROSITE" id="PS50853">
    <property type="entry name" value="FN3"/>
    <property type="match status" value="1"/>
</dbReference>
<dbReference type="PANTHER" id="PTHR43143">
    <property type="entry name" value="METALLOPHOSPHOESTERASE, CALCINEURIN SUPERFAMILY"/>
    <property type="match status" value="1"/>
</dbReference>
<keyword evidence="5" id="KW-1185">Reference proteome</keyword>
<dbReference type="InterPro" id="IPR051918">
    <property type="entry name" value="STPP_CPPED1"/>
</dbReference>
<dbReference type="InterPro" id="IPR003961">
    <property type="entry name" value="FN3_dom"/>
</dbReference>
<evidence type="ECO:0000313" key="5">
    <source>
        <dbReference type="Proteomes" id="UP000264294"/>
    </source>
</evidence>
<dbReference type="AlphaFoldDB" id="A0A090Z2E7"/>
<reference evidence="3 5" key="2">
    <citation type="submission" date="2018-08" db="EMBL/GenBank/DDBJ databases">
        <title>Bacillus clarus sp. nov. strain PS00077A.</title>
        <authorList>
            <person name="Mendez Acevedo M."/>
            <person name="Carroll L."/>
            <person name="Mukherjee M."/>
            <person name="Wiedmann M."/>
            <person name="Kovac J."/>
        </authorList>
    </citation>
    <scope>NUCLEOTIDE SEQUENCE [LARGE SCALE GENOMIC DNA]</scope>
    <source>
        <strain evidence="3 5">PS00077A</strain>
    </source>
</reference>
<dbReference type="Gene3D" id="2.60.120.200">
    <property type="match status" value="1"/>
</dbReference>
<dbReference type="GO" id="GO:0016787">
    <property type="term" value="F:hydrolase activity"/>
    <property type="evidence" value="ECO:0007669"/>
    <property type="project" value="InterPro"/>
</dbReference>